<accession>Q483V1</accession>
<name>Q483V1_COLP3</name>
<sequence>MIFKVNLQATVKTVFFEFFSLNAKLTPLMVLSVENVTYANRQD</sequence>
<proteinExistence type="predicted"/>
<dbReference type="STRING" id="167879.CPS_1935"/>
<reference evidence="1" key="1">
    <citation type="journal article" date="2005" name="Proc. Natl. Acad. Sci. U.S.A.">
        <title>The psychrophilic lifestyle as revealed by the genome sequence of Colwellia psychrerythraea 34H through genomic and proteomic analyses.</title>
        <authorList>
            <person name="Methe B.A."/>
            <person name="Nelson K.E."/>
            <person name="Deming J.W."/>
            <person name="Momen B."/>
            <person name="Melamud E."/>
            <person name="Zhang X."/>
            <person name="Moult J."/>
            <person name="Madupu R."/>
            <person name="Nelson W.C."/>
            <person name="Dodson R.J."/>
            <person name="Brinkac L.M."/>
            <person name="Daugherty S.C."/>
            <person name="Durkin A.S."/>
            <person name="DeBoy R.T."/>
            <person name="Kolonay J.F."/>
            <person name="Sullivan S.A."/>
            <person name="Zhou L."/>
            <person name="Davidsen T.M."/>
            <person name="Wu M."/>
            <person name="Huston A.L."/>
            <person name="Lewis M."/>
            <person name="Weaver B."/>
            <person name="Weidman J.F."/>
            <person name="Khouri H."/>
            <person name="Utterback T.R."/>
            <person name="Feldblyum T.V."/>
            <person name="Fraser C.M."/>
        </authorList>
    </citation>
    <scope>NUCLEOTIDE SEQUENCE [LARGE SCALE GENOMIC DNA]</scope>
    <source>
        <strain evidence="1">34H</strain>
    </source>
</reference>
<dbReference type="AlphaFoldDB" id="Q483V1"/>
<evidence type="ECO:0000313" key="2">
    <source>
        <dbReference type="Proteomes" id="UP000000547"/>
    </source>
</evidence>
<dbReference type="HOGENOM" id="CLU_3232216_0_0_6"/>
<protein>
    <submittedName>
        <fullName evidence="1">Uncharacterized protein</fullName>
    </submittedName>
</protein>
<evidence type="ECO:0000313" key="1">
    <source>
        <dbReference type="EMBL" id="AAZ28020.1"/>
    </source>
</evidence>
<dbReference type="Proteomes" id="UP000000547">
    <property type="component" value="Chromosome"/>
</dbReference>
<organism evidence="1 2">
    <name type="scientific">Colwellia psychrerythraea (strain 34H / ATCC BAA-681)</name>
    <name type="common">Vibrio psychroerythus</name>
    <dbReference type="NCBI Taxonomy" id="167879"/>
    <lineage>
        <taxon>Bacteria</taxon>
        <taxon>Pseudomonadati</taxon>
        <taxon>Pseudomonadota</taxon>
        <taxon>Gammaproteobacteria</taxon>
        <taxon>Alteromonadales</taxon>
        <taxon>Colwelliaceae</taxon>
        <taxon>Colwellia</taxon>
    </lineage>
</organism>
<dbReference type="KEGG" id="cps:CPS_1935"/>
<dbReference type="EMBL" id="CP000083">
    <property type="protein sequence ID" value="AAZ28020.1"/>
    <property type="molecule type" value="Genomic_DNA"/>
</dbReference>
<gene>
    <name evidence="1" type="ordered locus">CPS_1935</name>
</gene>